<evidence type="ECO:0000313" key="3">
    <source>
        <dbReference type="EMBL" id="TCP38553.1"/>
    </source>
</evidence>
<dbReference type="Proteomes" id="UP000295399">
    <property type="component" value="Unassembled WGS sequence"/>
</dbReference>
<evidence type="ECO:0000256" key="2">
    <source>
        <dbReference type="SAM" id="SignalP"/>
    </source>
</evidence>
<comment type="caution">
    <text evidence="3">The sequence shown here is derived from an EMBL/GenBank/DDBJ whole genome shotgun (WGS) entry which is preliminary data.</text>
</comment>
<keyword evidence="2" id="KW-0732">Signal</keyword>
<reference evidence="3 4" key="1">
    <citation type="submission" date="2019-03" db="EMBL/GenBank/DDBJ databases">
        <title>Genomic Encyclopedia of Type Strains, Phase IV (KMG-IV): sequencing the most valuable type-strain genomes for metagenomic binning, comparative biology and taxonomic classification.</title>
        <authorList>
            <person name="Goeker M."/>
        </authorList>
    </citation>
    <scope>NUCLEOTIDE SEQUENCE [LARGE SCALE GENOMIC DNA]</scope>
    <source>
        <strain evidence="3 4">DSM 2132</strain>
    </source>
</reference>
<accession>A0A4R2PRM7</accession>
<dbReference type="EMBL" id="SLXO01000001">
    <property type="protein sequence ID" value="TCP38553.1"/>
    <property type="molecule type" value="Genomic_DNA"/>
</dbReference>
<name>A0A4R2PRM7_RHOSA</name>
<protein>
    <submittedName>
        <fullName evidence="3">Uncharacterized protein</fullName>
    </submittedName>
</protein>
<gene>
    <name evidence="3" type="ORF">EV659_101460</name>
</gene>
<organism evidence="3 4">
    <name type="scientific">Rhodothalassium salexigens DSM 2132</name>
    <dbReference type="NCBI Taxonomy" id="1188247"/>
    <lineage>
        <taxon>Bacteria</taxon>
        <taxon>Pseudomonadati</taxon>
        <taxon>Pseudomonadota</taxon>
        <taxon>Alphaproteobacteria</taxon>
        <taxon>Rhodothalassiales</taxon>
        <taxon>Rhodothalassiaceae</taxon>
        <taxon>Rhodothalassium</taxon>
    </lineage>
</organism>
<evidence type="ECO:0000313" key="4">
    <source>
        <dbReference type="Proteomes" id="UP000295399"/>
    </source>
</evidence>
<feature type="region of interest" description="Disordered" evidence="1">
    <location>
        <begin position="30"/>
        <end position="55"/>
    </location>
</feature>
<dbReference type="AlphaFoldDB" id="A0A4R2PRM7"/>
<feature type="signal peptide" evidence="2">
    <location>
        <begin position="1"/>
        <end position="27"/>
    </location>
</feature>
<dbReference type="InParanoid" id="A0A4R2PRM7"/>
<feature type="chain" id="PRO_5020279015" evidence="2">
    <location>
        <begin position="28"/>
        <end position="78"/>
    </location>
</feature>
<dbReference type="RefSeq" id="WP_132707054.1">
    <property type="nucleotide sequence ID" value="NZ_JACIGF010000001.1"/>
</dbReference>
<feature type="compositionally biased region" description="Polar residues" evidence="1">
    <location>
        <begin position="39"/>
        <end position="52"/>
    </location>
</feature>
<sequence length="78" mass="8159">MSLRFHHPSAGLCVSLSALSLSVLALAAPAGAQTEDRTSATPASTTEDSAQGTGVALEEIIVTAQRREQSHRNDRQAD</sequence>
<keyword evidence="4" id="KW-1185">Reference proteome</keyword>
<proteinExistence type="predicted"/>
<evidence type="ECO:0000256" key="1">
    <source>
        <dbReference type="SAM" id="MobiDB-lite"/>
    </source>
</evidence>